<dbReference type="RefSeq" id="WP_191910668.1">
    <property type="nucleotide sequence ID" value="NZ_JABUXR010000001.1"/>
</dbReference>
<dbReference type="SUPFAM" id="SSF51735">
    <property type="entry name" value="NAD(P)-binding Rossmann-fold domains"/>
    <property type="match status" value="1"/>
</dbReference>
<evidence type="ECO:0000256" key="3">
    <source>
        <dbReference type="ARBA" id="ARBA00023002"/>
    </source>
</evidence>
<dbReference type="GO" id="GO:0004073">
    <property type="term" value="F:aspartate-semialdehyde dehydrogenase activity"/>
    <property type="evidence" value="ECO:0007669"/>
    <property type="project" value="UniProtKB-EC"/>
</dbReference>
<protein>
    <submittedName>
        <fullName evidence="5">Aspartate-semialdehyde dehydrogenase</fullName>
        <ecNumber evidence="5">1.2.1.11</ecNumber>
    </submittedName>
</protein>
<dbReference type="Pfam" id="PF01118">
    <property type="entry name" value="Semialdhyde_dh"/>
    <property type="match status" value="1"/>
</dbReference>
<dbReference type="Gene3D" id="3.40.50.720">
    <property type="entry name" value="NAD(P)-binding Rossmann-like Domain"/>
    <property type="match status" value="1"/>
</dbReference>
<dbReference type="SUPFAM" id="SSF55347">
    <property type="entry name" value="Glyceraldehyde-3-phosphate dehydrogenase-like, C-terminal domain"/>
    <property type="match status" value="1"/>
</dbReference>
<dbReference type="Pfam" id="PF02774">
    <property type="entry name" value="Semialdhyde_dhC"/>
    <property type="match status" value="1"/>
</dbReference>
<dbReference type="InterPro" id="IPR012280">
    <property type="entry name" value="Semialdhyde_DH_dimer_dom"/>
</dbReference>
<keyword evidence="6" id="KW-1185">Reference proteome</keyword>
<dbReference type="InterPro" id="IPR036291">
    <property type="entry name" value="NAD(P)-bd_dom_sf"/>
</dbReference>
<dbReference type="PIRSF" id="PIRSF000148">
    <property type="entry name" value="ASA_dh"/>
    <property type="match status" value="1"/>
</dbReference>
<dbReference type="InterPro" id="IPR000534">
    <property type="entry name" value="Semialdehyde_DH_NAD-bd"/>
</dbReference>
<dbReference type="EMBL" id="JABUXR010000001">
    <property type="protein sequence ID" value="MBD8084758.1"/>
    <property type="molecule type" value="Genomic_DNA"/>
</dbReference>
<keyword evidence="3 5" id="KW-0560">Oxidoreductase</keyword>
<dbReference type="EC" id="1.2.1.11" evidence="5"/>
<evidence type="ECO:0000313" key="5">
    <source>
        <dbReference type="EMBL" id="MBD8084758.1"/>
    </source>
</evidence>
<gene>
    <name evidence="5" type="primary">asd</name>
    <name evidence="5" type="ORF">HUK45_00480</name>
</gene>
<organism evidence="5 6">
    <name type="scientific">Limosilactobacillus urinaemulieris</name>
    <dbReference type="NCBI Taxonomy" id="2742600"/>
    <lineage>
        <taxon>Bacteria</taxon>
        <taxon>Bacillati</taxon>
        <taxon>Bacillota</taxon>
        <taxon>Bacilli</taxon>
        <taxon>Lactobacillales</taxon>
        <taxon>Lactobacillaceae</taxon>
        <taxon>Limosilactobacillus</taxon>
    </lineage>
</organism>
<dbReference type="PANTHER" id="PTHR46718">
    <property type="entry name" value="ASPARTATE-SEMIALDEHYDE DEHYDROGENASE"/>
    <property type="match status" value="1"/>
</dbReference>
<keyword evidence="2" id="KW-0521">NADP</keyword>
<dbReference type="NCBIfam" id="NF006416">
    <property type="entry name" value="PRK08664.1"/>
    <property type="match status" value="1"/>
</dbReference>
<evidence type="ECO:0000256" key="1">
    <source>
        <dbReference type="ARBA" id="ARBA00010584"/>
    </source>
</evidence>
<dbReference type="PANTHER" id="PTHR46718:SF1">
    <property type="entry name" value="ASPARTATE-SEMIALDEHYDE DEHYDROGENASE"/>
    <property type="match status" value="1"/>
</dbReference>
<dbReference type="InterPro" id="IPR005676">
    <property type="entry name" value="Asp_semi-ald_DH_pep-lack"/>
</dbReference>
<evidence type="ECO:0000313" key="6">
    <source>
        <dbReference type="Proteomes" id="UP000645007"/>
    </source>
</evidence>
<evidence type="ECO:0000259" key="4">
    <source>
        <dbReference type="SMART" id="SM00859"/>
    </source>
</evidence>
<dbReference type="Proteomes" id="UP000645007">
    <property type="component" value="Unassembled WGS sequence"/>
</dbReference>
<sequence length="365" mass="40273">MSEKLKVGIIGATGMVGQRYVTLLANHPWFEVTTVAASKHSAGKTYGEAVSGRWKMGETPIPDAVKNLPVLDAEDVDAVASQVDFIFSAINLDKADTRKLEDEYAKHETPVVSNNSAHRWTPDVPMVVPEINPDHIEIIKAQRERLGTQRGFVAVKPNCSIQSYTPAIAAWQKFEPTQVLACTYQAISGAGKTLQTAPEIQNNVIPYIPGEEAKSEDEPLKIFGHLDPEKKEIVKAQSPVITSQCLRVPVLYGHTVATFINLKQNPSKEELIEALEEYSGVPQELKLPSAPHQFIQYLNDDDRPQVRYDVNFEHGMGISIGRLRPDKIFDWKFVGLSHNTARGAAGGAIELAELLAAKGYLEPRD</sequence>
<dbReference type="CDD" id="cd18130">
    <property type="entry name" value="ASADH_C_arch_fung_like"/>
    <property type="match status" value="1"/>
</dbReference>
<proteinExistence type="inferred from homology"/>
<dbReference type="SMART" id="SM00859">
    <property type="entry name" value="Semialdhyde_dh"/>
    <property type="match status" value="1"/>
</dbReference>
<evidence type="ECO:0000256" key="2">
    <source>
        <dbReference type="ARBA" id="ARBA00022857"/>
    </source>
</evidence>
<reference evidence="5 6" key="1">
    <citation type="submission" date="2020-06" db="EMBL/GenBank/DDBJ databases">
        <title>Limosilactobacillus sp. nov.</title>
        <authorList>
            <person name="Ksiezarek M."/>
            <person name="Goncalves Ribeiro T."/>
            <person name="Rocha J."/>
            <person name="Grosso F."/>
            <person name="Peixe L."/>
        </authorList>
    </citation>
    <scope>NUCLEOTIDE SEQUENCE [LARGE SCALE GENOMIC DNA]</scope>
    <source>
        <strain evidence="6">c9Ua_26_M</strain>
    </source>
</reference>
<comment type="caution">
    <text evidence="5">The sequence shown here is derived from an EMBL/GenBank/DDBJ whole genome shotgun (WGS) entry which is preliminary data.</text>
</comment>
<name>A0ABR8ZHI8_9LACO</name>
<feature type="domain" description="Semialdehyde dehydrogenase NAD-binding" evidence="4">
    <location>
        <begin position="6"/>
        <end position="139"/>
    </location>
</feature>
<dbReference type="Gene3D" id="3.30.360.10">
    <property type="entry name" value="Dihydrodipicolinate Reductase, domain 2"/>
    <property type="match status" value="1"/>
</dbReference>
<accession>A0ABR8ZHI8</accession>
<dbReference type="InterPro" id="IPR051823">
    <property type="entry name" value="ASADH-related"/>
</dbReference>
<dbReference type="NCBIfam" id="TIGR00978">
    <property type="entry name" value="asd_EA"/>
    <property type="match status" value="1"/>
</dbReference>
<comment type="similarity">
    <text evidence="1">Belongs to the aspartate-semialdehyde dehydrogenase family.</text>
</comment>
<dbReference type="CDD" id="cd02315">
    <property type="entry name" value="ScASADH_like_N"/>
    <property type="match status" value="1"/>
</dbReference>